<dbReference type="Gene3D" id="3.40.50.150">
    <property type="entry name" value="Vaccinia Virus protein VP39"/>
    <property type="match status" value="1"/>
</dbReference>
<dbReference type="PhylomeDB" id="E9AMI6"/>
<dbReference type="OrthoDB" id="276151at2759"/>
<dbReference type="InterPro" id="IPR008854">
    <property type="entry name" value="TPMT"/>
</dbReference>
<dbReference type="Proteomes" id="UP000007259">
    <property type="component" value="Chromosome 8"/>
</dbReference>
<dbReference type="RefSeq" id="XP_003872667.1">
    <property type="nucleotide sequence ID" value="XM_003872618.1"/>
</dbReference>
<keyword evidence="4" id="KW-0812">Transmembrane</keyword>
<evidence type="ECO:0000256" key="1">
    <source>
        <dbReference type="ARBA" id="ARBA00022603"/>
    </source>
</evidence>
<sequence length="426" mass="47988">MLCTTRMRRIGMHIPSAKELDDQVLMNRLRKSRPKSVFSLKALTTGRVQSFVAAGGIVLGAAMFLGPWLWEEVQELMGSRYVPLAPSQMPHTSPEWWENEWRKMNPLWRAGESMSDFFVGPYRFVKEQTGRDMSSAGDFVRTSPSSSLSSFGAAGEQQRGLLLRLKKVLYRSASSTTSTCVTTGSSGVEAASKGGDSRRATASAVMVPNPPLILVPLCGDSPIMRTAALQGFEVDAVDSSQTAIQTAVGRTEEGLPQELYSKIHLHWKNFFSPELWEGPLKGKKYDVIYERQGMTSLNREQRADYAYLLKRAMKDDGLIYVEGIFRTGRVKGNKLMGPPYSLSKRELQQLFPLSEGYYVRCEEKTDVMQQLSRENRILKRVPKELYVTPFSCVVFREATVNLRTRTEPLQHPEPPTLTPPQEVFVW</sequence>
<dbReference type="GeneID" id="13447383"/>
<protein>
    <recommendedName>
        <fullName evidence="7">Thiopurine S-methyltransferase</fullName>
    </recommendedName>
</protein>
<dbReference type="PANTHER" id="PTHR10259">
    <property type="entry name" value="THIOPURINE S-METHYLTRANSFERASE"/>
    <property type="match status" value="1"/>
</dbReference>
<keyword evidence="4" id="KW-1133">Transmembrane helix</keyword>
<evidence type="ECO:0000256" key="3">
    <source>
        <dbReference type="ARBA" id="ARBA00022691"/>
    </source>
</evidence>
<organism evidence="5 6">
    <name type="scientific">Leishmania mexicana (strain MHOM/GT/2001/U1103)</name>
    <dbReference type="NCBI Taxonomy" id="929439"/>
    <lineage>
        <taxon>Eukaryota</taxon>
        <taxon>Discoba</taxon>
        <taxon>Euglenozoa</taxon>
        <taxon>Kinetoplastea</taxon>
        <taxon>Metakinetoplastina</taxon>
        <taxon>Trypanosomatida</taxon>
        <taxon>Trypanosomatidae</taxon>
        <taxon>Leishmaniinae</taxon>
        <taxon>Leishmania</taxon>
    </lineage>
</organism>
<dbReference type="EMBL" id="FR799561">
    <property type="protein sequence ID" value="CBZ24141.1"/>
    <property type="molecule type" value="Genomic_DNA"/>
</dbReference>
<proteinExistence type="predicted"/>
<dbReference type="FunFam" id="3.40.50.150:FF:000436">
    <property type="entry name" value="Thiopurine S-methyltransferase, putative"/>
    <property type="match status" value="1"/>
</dbReference>
<dbReference type="SUPFAM" id="SSF53335">
    <property type="entry name" value="S-adenosyl-L-methionine-dependent methyltransferases"/>
    <property type="match status" value="1"/>
</dbReference>
<dbReference type="AlphaFoldDB" id="E9AMI6"/>
<keyword evidence="3" id="KW-0949">S-adenosyl-L-methionine</keyword>
<keyword evidence="1" id="KW-0489">Methyltransferase</keyword>
<evidence type="ECO:0000256" key="2">
    <source>
        <dbReference type="ARBA" id="ARBA00022679"/>
    </source>
</evidence>
<accession>E9AMI6</accession>
<keyword evidence="6" id="KW-1185">Reference proteome</keyword>
<feature type="transmembrane region" description="Helical" evidence="4">
    <location>
        <begin position="51"/>
        <end position="70"/>
    </location>
</feature>
<evidence type="ECO:0000313" key="6">
    <source>
        <dbReference type="Proteomes" id="UP000007259"/>
    </source>
</evidence>
<dbReference type="VEuPathDB" id="TriTrypDB:LmxM.08.1160"/>
<dbReference type="InterPro" id="IPR029063">
    <property type="entry name" value="SAM-dependent_MTases_sf"/>
</dbReference>
<dbReference type="PANTHER" id="PTHR10259:SF11">
    <property type="entry name" value="THIOPURINE S-METHYLTRANSFERASE"/>
    <property type="match status" value="1"/>
</dbReference>
<name>E9AMI6_LEIMU</name>
<evidence type="ECO:0000256" key="4">
    <source>
        <dbReference type="SAM" id="Phobius"/>
    </source>
</evidence>
<reference evidence="5 6" key="1">
    <citation type="journal article" date="2011" name="Genome Res.">
        <title>Chromosome and gene copy number variation allow major structural change between species and strains of Leishmania.</title>
        <authorList>
            <person name="Rogers M.B."/>
            <person name="Hilley J.D."/>
            <person name="Dickens N.J."/>
            <person name="Wilkes J."/>
            <person name="Bates P.A."/>
            <person name="Depledge D.P."/>
            <person name="Harris D."/>
            <person name="Her Y."/>
            <person name="Herzyk P."/>
            <person name="Imamura H."/>
            <person name="Otto T.D."/>
            <person name="Sanders M."/>
            <person name="Seeger K."/>
            <person name="Dujardin J.C."/>
            <person name="Berriman M."/>
            <person name="Smith D.F."/>
            <person name="Hertz-Fowler C."/>
            <person name="Mottram J.C."/>
        </authorList>
    </citation>
    <scope>NUCLEOTIDE SEQUENCE [LARGE SCALE GENOMIC DNA]</scope>
    <source>
        <strain evidence="5 6">MHOM/GT/2001/U1103</strain>
    </source>
</reference>
<keyword evidence="4" id="KW-0472">Membrane</keyword>
<dbReference type="Pfam" id="PF05724">
    <property type="entry name" value="TPMT"/>
    <property type="match status" value="1"/>
</dbReference>
<dbReference type="GO" id="GO:0032259">
    <property type="term" value="P:methylation"/>
    <property type="evidence" value="ECO:0007669"/>
    <property type="project" value="UniProtKB-KW"/>
</dbReference>
<keyword evidence="2" id="KW-0808">Transferase</keyword>
<dbReference type="OMA" id="FRQIHLH"/>
<dbReference type="GO" id="GO:0008119">
    <property type="term" value="F:thiopurine S-methyltransferase activity"/>
    <property type="evidence" value="ECO:0007669"/>
    <property type="project" value="TreeGrafter"/>
</dbReference>
<dbReference type="KEGG" id="lmi:LMXM_08_1160"/>
<evidence type="ECO:0008006" key="7">
    <source>
        <dbReference type="Google" id="ProtNLM"/>
    </source>
</evidence>
<evidence type="ECO:0000313" key="5">
    <source>
        <dbReference type="EMBL" id="CBZ24141.1"/>
    </source>
</evidence>
<gene>
    <name evidence="5" type="ORF">LMXM_08_1160</name>
</gene>